<sequence length="227" mass="23156">MSGLGEHNYEFIQAGGQATPNELDRYERINTGILSIDASWFGTTASGTASQARAMVIINKTADFPRNILYGVVGTADCGGSWTVNGRDQFGGTITETVALATAAAGTPARAVAGTKIFADVASGTFTPTSTTVGGALGRIGAAIGTSTTAAFKLGLLTKIGSTADVKSITWTTENVVTTLGGGTPGAYVDATNHAFTGTSIMAGTESYNVLLKSSWDNKGKADLTLL</sequence>
<proteinExistence type="predicted"/>
<reference evidence="1" key="1">
    <citation type="submission" date="2020-03" db="EMBL/GenBank/DDBJ databases">
        <title>The deep terrestrial virosphere.</title>
        <authorList>
            <person name="Holmfeldt K."/>
            <person name="Nilsson E."/>
            <person name="Simone D."/>
            <person name="Lopez-Fernandez M."/>
            <person name="Wu X."/>
            <person name="de Brujin I."/>
            <person name="Lundin D."/>
            <person name="Andersson A."/>
            <person name="Bertilsson S."/>
            <person name="Dopson M."/>
        </authorList>
    </citation>
    <scope>NUCLEOTIDE SEQUENCE</scope>
    <source>
        <strain evidence="1">MM415A03115</strain>
        <strain evidence="2">MM415B02109</strain>
    </source>
</reference>
<evidence type="ECO:0000313" key="1">
    <source>
        <dbReference type="EMBL" id="QJA71641.1"/>
    </source>
</evidence>
<accession>A0A6M3JR94</accession>
<dbReference type="EMBL" id="MT142624">
    <property type="protein sequence ID" value="QJA86235.1"/>
    <property type="molecule type" value="Genomic_DNA"/>
</dbReference>
<gene>
    <name evidence="1" type="ORF">MM415A03115_0005</name>
    <name evidence="2" type="ORF">MM415B02109_0004</name>
</gene>
<dbReference type="EMBL" id="MT141888">
    <property type="protein sequence ID" value="QJA71641.1"/>
    <property type="molecule type" value="Genomic_DNA"/>
</dbReference>
<evidence type="ECO:0008006" key="3">
    <source>
        <dbReference type="Google" id="ProtNLM"/>
    </source>
</evidence>
<evidence type="ECO:0000313" key="2">
    <source>
        <dbReference type="EMBL" id="QJA86235.1"/>
    </source>
</evidence>
<protein>
    <recommendedName>
        <fullName evidence="3">Tail protein</fullName>
    </recommendedName>
</protein>
<name>A0A6M3JR94_9ZZZZ</name>
<organism evidence="1">
    <name type="scientific">viral metagenome</name>
    <dbReference type="NCBI Taxonomy" id="1070528"/>
    <lineage>
        <taxon>unclassified sequences</taxon>
        <taxon>metagenomes</taxon>
        <taxon>organismal metagenomes</taxon>
    </lineage>
</organism>
<dbReference type="AlphaFoldDB" id="A0A6M3JR94"/>